<feature type="transmembrane region" description="Helical" evidence="9">
    <location>
        <begin position="42"/>
        <end position="64"/>
    </location>
</feature>
<feature type="transmembrane region" description="Helical" evidence="9">
    <location>
        <begin position="178"/>
        <end position="197"/>
    </location>
</feature>
<keyword evidence="3" id="KW-0813">Transport</keyword>
<keyword evidence="4 9" id="KW-0812">Transmembrane</keyword>
<gene>
    <name evidence="10" type="ORF">G7Y82_08310</name>
</gene>
<comment type="caution">
    <text evidence="10">The sequence shown here is derived from an EMBL/GenBank/DDBJ whole genome shotgun (WGS) entry which is preliminary data.</text>
</comment>
<dbReference type="InterPro" id="IPR001734">
    <property type="entry name" value="Na/solute_symporter"/>
</dbReference>
<evidence type="ECO:0000256" key="7">
    <source>
        <dbReference type="ARBA" id="ARBA00023136"/>
    </source>
</evidence>
<evidence type="ECO:0000313" key="11">
    <source>
        <dbReference type="Proteomes" id="UP000653472"/>
    </source>
</evidence>
<feature type="transmembrane region" description="Helical" evidence="9">
    <location>
        <begin position="70"/>
        <end position="92"/>
    </location>
</feature>
<evidence type="ECO:0000313" key="10">
    <source>
        <dbReference type="EMBL" id="NKF22320.1"/>
    </source>
</evidence>
<dbReference type="InterPro" id="IPR038377">
    <property type="entry name" value="Na/Glc_symporter_sf"/>
</dbReference>
<dbReference type="InterPro" id="IPR050277">
    <property type="entry name" value="Sodium:Solute_Symporter"/>
</dbReference>
<evidence type="ECO:0000256" key="6">
    <source>
        <dbReference type="ARBA" id="ARBA00022989"/>
    </source>
</evidence>
<reference evidence="10" key="1">
    <citation type="submission" date="2020-03" db="EMBL/GenBank/DDBJ databases">
        <title>Solimonas marina sp. nov., isolated from deep seawater of the Pacific Ocean.</title>
        <authorList>
            <person name="Liu X."/>
            <person name="Lai Q."/>
            <person name="Sun F."/>
            <person name="Gai Y."/>
            <person name="Li G."/>
            <person name="Shao Z."/>
        </authorList>
    </citation>
    <scope>NUCLEOTIDE SEQUENCE</scope>
    <source>
        <strain evidence="10">C16B3</strain>
    </source>
</reference>
<comment type="subcellular location">
    <subcellularLocation>
        <location evidence="1">Membrane</location>
        <topology evidence="1">Multi-pass membrane protein</topology>
    </subcellularLocation>
</comment>
<feature type="transmembrane region" description="Helical" evidence="9">
    <location>
        <begin position="377"/>
        <end position="396"/>
    </location>
</feature>
<feature type="transmembrane region" description="Helical" evidence="9">
    <location>
        <begin position="257"/>
        <end position="281"/>
    </location>
</feature>
<feature type="transmembrane region" description="Helical" evidence="9">
    <location>
        <begin position="150"/>
        <end position="171"/>
    </location>
</feature>
<evidence type="ECO:0000256" key="9">
    <source>
        <dbReference type="SAM" id="Phobius"/>
    </source>
</evidence>
<feature type="transmembrane region" description="Helical" evidence="9">
    <location>
        <begin position="301"/>
        <end position="331"/>
    </location>
</feature>
<dbReference type="EMBL" id="JAAVXB010000003">
    <property type="protein sequence ID" value="NKF22320.1"/>
    <property type="molecule type" value="Genomic_DNA"/>
</dbReference>
<evidence type="ECO:0000256" key="2">
    <source>
        <dbReference type="ARBA" id="ARBA00006434"/>
    </source>
</evidence>
<feature type="transmembrane region" description="Helical" evidence="9">
    <location>
        <begin position="217"/>
        <end position="236"/>
    </location>
</feature>
<protein>
    <submittedName>
        <fullName evidence="10">Sodium:solute symporter</fullName>
    </submittedName>
</protein>
<organism evidence="10 11">
    <name type="scientific">Solimonas marina</name>
    <dbReference type="NCBI Taxonomy" id="2714601"/>
    <lineage>
        <taxon>Bacteria</taxon>
        <taxon>Pseudomonadati</taxon>
        <taxon>Pseudomonadota</taxon>
        <taxon>Gammaproteobacteria</taxon>
        <taxon>Nevskiales</taxon>
        <taxon>Nevskiaceae</taxon>
        <taxon>Solimonas</taxon>
    </lineage>
</organism>
<evidence type="ECO:0000256" key="8">
    <source>
        <dbReference type="RuleBase" id="RU362091"/>
    </source>
</evidence>
<accession>A0A969WCH9</accession>
<keyword evidence="11" id="KW-1185">Reference proteome</keyword>
<proteinExistence type="inferred from homology"/>
<dbReference type="GO" id="GO:0005886">
    <property type="term" value="C:plasma membrane"/>
    <property type="evidence" value="ECO:0007669"/>
    <property type="project" value="TreeGrafter"/>
</dbReference>
<feature type="transmembrane region" description="Helical" evidence="9">
    <location>
        <begin position="403"/>
        <end position="423"/>
    </location>
</feature>
<dbReference type="Gene3D" id="1.20.1730.10">
    <property type="entry name" value="Sodium/glucose cotransporter"/>
    <property type="match status" value="1"/>
</dbReference>
<dbReference type="Pfam" id="PF00474">
    <property type="entry name" value="SSF"/>
    <property type="match status" value="1"/>
</dbReference>
<dbReference type="PROSITE" id="PS50283">
    <property type="entry name" value="NA_SOLUT_SYMP_3"/>
    <property type="match status" value="1"/>
</dbReference>
<comment type="similarity">
    <text evidence="2 8">Belongs to the sodium:solute symporter (SSF) (TC 2.A.21) family.</text>
</comment>
<keyword evidence="6 9" id="KW-1133">Transmembrane helix</keyword>
<dbReference type="GO" id="GO:0015293">
    <property type="term" value="F:symporter activity"/>
    <property type="evidence" value="ECO:0007669"/>
    <property type="project" value="UniProtKB-KW"/>
</dbReference>
<sequence length="492" mass="51708">MDLLVIALYMLGMIGIGWYAKLRAKTQAEFLVAGRRLGPFFYAGTLAALVMGGGATLGGIGLGYQHGLSGVWLVFSMSAGVGAISLLLAPLINRLRVYTVSQMLELRYGEMGTRVSGIVMLAYTLMISVTSTIAYGVIFSVLFDIGKVPAILLGSSVVITYAVLGGMWSITLTDMVQFVLKTISIFLVLLPAALIKAGGFEGLHEKLPAEAFEWTAIGPGSIFTYVILYVPTMVIGQDLWQRVFTARNDGVARWAGLAAAGYGFAYGIAGALIGMSAKVLLPDLVGRDAVYTEIVRHVLPVGVAGIVVAGALSAIMSTSSGCLIATATVAAEDVRGRRRGSGTQDEIAHTRRYIVFFGIVMATIACLLQDVIAGLTIASDILVGGLMVAVLGGMLWRRATARGAIASIVAGIAGTIGTMIVMRDIYANLPIYIGLGASLAFFIVFSLRDQPTPAAVLARWDERVRVRSRTAPSSAGNAVLSDAEASVGGVRP</sequence>
<feature type="transmembrane region" description="Helical" evidence="9">
    <location>
        <begin position="352"/>
        <end position="371"/>
    </location>
</feature>
<dbReference type="AlphaFoldDB" id="A0A969WCH9"/>
<feature type="transmembrane region" description="Helical" evidence="9">
    <location>
        <begin position="429"/>
        <end position="447"/>
    </location>
</feature>
<evidence type="ECO:0000256" key="3">
    <source>
        <dbReference type="ARBA" id="ARBA00022448"/>
    </source>
</evidence>
<evidence type="ECO:0000256" key="4">
    <source>
        <dbReference type="ARBA" id="ARBA00022692"/>
    </source>
</evidence>
<name>A0A969WCH9_9GAMM</name>
<dbReference type="CDD" id="cd11479">
    <property type="entry name" value="SLC5sbd_u3"/>
    <property type="match status" value="1"/>
</dbReference>
<evidence type="ECO:0000256" key="5">
    <source>
        <dbReference type="ARBA" id="ARBA00022847"/>
    </source>
</evidence>
<feature type="transmembrane region" description="Helical" evidence="9">
    <location>
        <begin position="113"/>
        <end position="138"/>
    </location>
</feature>
<feature type="transmembrane region" description="Helical" evidence="9">
    <location>
        <begin position="6"/>
        <end position="22"/>
    </location>
</feature>
<keyword evidence="5" id="KW-0769">Symport</keyword>
<dbReference type="PANTHER" id="PTHR48086">
    <property type="entry name" value="SODIUM/PROLINE SYMPORTER-RELATED"/>
    <property type="match status" value="1"/>
</dbReference>
<dbReference type="Proteomes" id="UP000653472">
    <property type="component" value="Unassembled WGS sequence"/>
</dbReference>
<keyword evidence="7 9" id="KW-0472">Membrane</keyword>
<evidence type="ECO:0000256" key="1">
    <source>
        <dbReference type="ARBA" id="ARBA00004141"/>
    </source>
</evidence>
<dbReference type="PANTHER" id="PTHR48086:SF7">
    <property type="entry name" value="SODIUM-SOLUTE SYMPORTER-RELATED"/>
    <property type="match status" value="1"/>
</dbReference>